<protein>
    <submittedName>
        <fullName evidence="1">Uncharacterized protein</fullName>
    </submittedName>
</protein>
<evidence type="ECO:0000313" key="1">
    <source>
        <dbReference type="EMBL" id="SDB09314.1"/>
    </source>
</evidence>
<dbReference type="AlphaFoldDB" id="A0A1G6ALM7"/>
<proteinExistence type="predicted"/>
<sequence length="124" mass="14095">MSVTSGPEVVVPVLAYFIGFILYDQFQFFQLPLGKTMIDRQLNYRLKPEFRFPVRASDVYMSPRLLSGEKEESVLPEDKNGWAHLVTDFVAPCLYPISTNNPTCSLKASINRSISGSWRGMRSQ</sequence>
<gene>
    <name evidence="1" type="ORF">SAMN05660653_00470</name>
</gene>
<evidence type="ECO:0000313" key="2">
    <source>
        <dbReference type="Proteomes" id="UP000198771"/>
    </source>
</evidence>
<dbReference type="STRING" id="617002.SAMN05660653_00470"/>
<accession>A0A1G6ALM7</accession>
<organism evidence="1 2">
    <name type="scientific">Desulfonatronum thiosulfatophilum</name>
    <dbReference type="NCBI Taxonomy" id="617002"/>
    <lineage>
        <taxon>Bacteria</taxon>
        <taxon>Pseudomonadati</taxon>
        <taxon>Thermodesulfobacteriota</taxon>
        <taxon>Desulfovibrionia</taxon>
        <taxon>Desulfovibrionales</taxon>
        <taxon>Desulfonatronaceae</taxon>
        <taxon>Desulfonatronum</taxon>
    </lineage>
</organism>
<dbReference type="EMBL" id="FMXO01000002">
    <property type="protein sequence ID" value="SDB09314.1"/>
    <property type="molecule type" value="Genomic_DNA"/>
</dbReference>
<dbReference type="Proteomes" id="UP000198771">
    <property type="component" value="Unassembled WGS sequence"/>
</dbReference>
<reference evidence="1 2" key="1">
    <citation type="submission" date="2016-10" db="EMBL/GenBank/DDBJ databases">
        <authorList>
            <person name="de Groot N.N."/>
        </authorList>
    </citation>
    <scope>NUCLEOTIDE SEQUENCE [LARGE SCALE GENOMIC DNA]</scope>
    <source>
        <strain evidence="1 2">ASO4-2</strain>
    </source>
</reference>
<keyword evidence="2" id="KW-1185">Reference proteome</keyword>
<name>A0A1G6ALM7_9BACT</name>